<feature type="domain" description="Pectinesterase inhibitor" evidence="4">
    <location>
        <begin position="3"/>
        <end position="145"/>
    </location>
</feature>
<dbReference type="GO" id="GO:0004857">
    <property type="term" value="F:enzyme inhibitor activity"/>
    <property type="evidence" value="ECO:0007669"/>
    <property type="project" value="InterPro"/>
</dbReference>
<dbReference type="SMART" id="SM00856">
    <property type="entry name" value="PMEI"/>
    <property type="match status" value="1"/>
</dbReference>
<dbReference type="InterPro" id="IPR034087">
    <property type="entry name" value="C/VIF1"/>
</dbReference>
<proteinExistence type="inferred from homology"/>
<keyword evidence="1" id="KW-0732">Signal</keyword>
<dbReference type="Proteomes" id="UP001165190">
    <property type="component" value="Unassembled WGS sequence"/>
</dbReference>
<organism evidence="5 6">
    <name type="scientific">Hibiscus trionum</name>
    <name type="common">Flower of an hour</name>
    <dbReference type="NCBI Taxonomy" id="183268"/>
    <lineage>
        <taxon>Eukaryota</taxon>
        <taxon>Viridiplantae</taxon>
        <taxon>Streptophyta</taxon>
        <taxon>Embryophyta</taxon>
        <taxon>Tracheophyta</taxon>
        <taxon>Spermatophyta</taxon>
        <taxon>Magnoliopsida</taxon>
        <taxon>eudicotyledons</taxon>
        <taxon>Gunneridae</taxon>
        <taxon>Pentapetalae</taxon>
        <taxon>rosids</taxon>
        <taxon>malvids</taxon>
        <taxon>Malvales</taxon>
        <taxon>Malvaceae</taxon>
        <taxon>Malvoideae</taxon>
        <taxon>Hibiscus</taxon>
    </lineage>
</organism>
<evidence type="ECO:0000259" key="4">
    <source>
        <dbReference type="SMART" id="SM00856"/>
    </source>
</evidence>
<evidence type="ECO:0000313" key="6">
    <source>
        <dbReference type="Proteomes" id="UP001165190"/>
    </source>
</evidence>
<reference evidence="5" key="1">
    <citation type="submission" date="2023-05" db="EMBL/GenBank/DDBJ databases">
        <title>Genome and transcriptome analyses reveal genes involved in the formation of fine ridges on petal epidermal cells in Hibiscus trionum.</title>
        <authorList>
            <person name="Koshimizu S."/>
            <person name="Masuda S."/>
            <person name="Ishii T."/>
            <person name="Shirasu K."/>
            <person name="Hoshino A."/>
            <person name="Arita M."/>
        </authorList>
    </citation>
    <scope>NUCLEOTIDE SEQUENCE</scope>
    <source>
        <strain evidence="5">Hamamatsu line</strain>
    </source>
</reference>
<dbReference type="SUPFAM" id="SSF101148">
    <property type="entry name" value="Plant invertase/pectin methylesterase inhibitor"/>
    <property type="match status" value="1"/>
</dbReference>
<accession>A0A9W7HLV7</accession>
<dbReference type="PANTHER" id="PTHR35357:SF8">
    <property type="entry name" value="OS01G0111000 PROTEIN"/>
    <property type="match status" value="1"/>
</dbReference>
<dbReference type="InterPro" id="IPR035513">
    <property type="entry name" value="Invertase/methylesterase_inhib"/>
</dbReference>
<gene>
    <name evidence="5" type="ORF">HRI_001691200</name>
</gene>
<name>A0A9W7HLV7_HIBTR</name>
<dbReference type="OrthoDB" id="1918674at2759"/>
<dbReference type="Pfam" id="PF04043">
    <property type="entry name" value="PMEI"/>
    <property type="match status" value="1"/>
</dbReference>
<keyword evidence="6" id="KW-1185">Reference proteome</keyword>
<evidence type="ECO:0000256" key="3">
    <source>
        <dbReference type="ARBA" id="ARBA00038471"/>
    </source>
</evidence>
<evidence type="ECO:0000256" key="2">
    <source>
        <dbReference type="ARBA" id="ARBA00023157"/>
    </source>
</evidence>
<dbReference type="Gene3D" id="1.20.140.40">
    <property type="entry name" value="Invertase/pectin methylesterase inhibitor family protein"/>
    <property type="match status" value="1"/>
</dbReference>
<dbReference type="InterPro" id="IPR006501">
    <property type="entry name" value="Pectinesterase_inhib_dom"/>
</dbReference>
<sequence length="150" mass="15755">MSLGQLPYESTCKQTPFYDLCVSMLGSDPRGSSATVSELGLIAARSVFATASGTLYQIATLLRSATDPNLKKALSGCVDSYNTITKTDIPAAIEALETNNPKKAVSSAADAANEAQRCEDGFGGKSPVSDNNKMVHDRAVILQSIASLLH</sequence>
<dbReference type="AlphaFoldDB" id="A0A9W7HLV7"/>
<dbReference type="CDD" id="cd15796">
    <property type="entry name" value="CIF_like"/>
    <property type="match status" value="1"/>
</dbReference>
<evidence type="ECO:0000313" key="5">
    <source>
        <dbReference type="EMBL" id="GMI80219.1"/>
    </source>
</evidence>
<dbReference type="EMBL" id="BSYR01000017">
    <property type="protein sequence ID" value="GMI80219.1"/>
    <property type="molecule type" value="Genomic_DNA"/>
</dbReference>
<keyword evidence="2" id="KW-1015">Disulfide bond</keyword>
<dbReference type="PANTHER" id="PTHR35357">
    <property type="entry name" value="OS02G0537100 PROTEIN"/>
    <property type="match status" value="1"/>
</dbReference>
<protein>
    <submittedName>
        <fullName evidence="5">Cell wall / vacuolar inhibitor of fructosidase 1, CELL WALL / VACUOLAR INHIBITOR OF FRUCTOSIDASE 1</fullName>
    </submittedName>
</protein>
<comment type="caution">
    <text evidence="5">The sequence shown here is derived from an EMBL/GenBank/DDBJ whole genome shotgun (WGS) entry which is preliminary data.</text>
</comment>
<evidence type="ECO:0000256" key="1">
    <source>
        <dbReference type="ARBA" id="ARBA00022729"/>
    </source>
</evidence>
<comment type="similarity">
    <text evidence="3">Belongs to the PMEI family.</text>
</comment>
<dbReference type="NCBIfam" id="TIGR01614">
    <property type="entry name" value="PME_inhib"/>
    <property type="match status" value="1"/>
</dbReference>